<name>A0A0R1U6E3_9LACO</name>
<dbReference type="PROSITE" id="PS50932">
    <property type="entry name" value="HTH_LACI_2"/>
    <property type="match status" value="1"/>
</dbReference>
<evidence type="ECO:0000313" key="7">
    <source>
        <dbReference type="EMBL" id="KRL88324.1"/>
    </source>
</evidence>
<dbReference type="CDD" id="cd01392">
    <property type="entry name" value="HTH_LacI"/>
    <property type="match status" value="1"/>
</dbReference>
<dbReference type="Pfam" id="PF13377">
    <property type="entry name" value="Peripla_BP_3"/>
    <property type="match status" value="1"/>
</dbReference>
<keyword evidence="4" id="KW-0804">Transcription</keyword>
<dbReference type="InterPro" id="IPR028082">
    <property type="entry name" value="Peripla_BP_I"/>
</dbReference>
<dbReference type="Proteomes" id="UP000050816">
    <property type="component" value="Unassembled WGS sequence"/>
</dbReference>
<dbReference type="InterPro" id="IPR000843">
    <property type="entry name" value="HTH_LacI"/>
</dbReference>
<dbReference type="PROSITE" id="PS00356">
    <property type="entry name" value="HTH_LACI_1"/>
    <property type="match status" value="1"/>
</dbReference>
<proteinExistence type="predicted"/>
<dbReference type="SUPFAM" id="SSF47413">
    <property type="entry name" value="lambda repressor-like DNA-binding domains"/>
    <property type="match status" value="1"/>
</dbReference>
<feature type="domain" description="HTH lacI-type" evidence="5">
    <location>
        <begin position="7"/>
        <end position="61"/>
    </location>
</feature>
<dbReference type="InterPro" id="IPR010982">
    <property type="entry name" value="Lambda_DNA-bd_dom_sf"/>
</dbReference>
<dbReference type="PATRIC" id="fig|1423760.3.peg.274"/>
<accession>A0A0R1U6E3</accession>
<organism evidence="7 8">
    <name type="scientific">Limosilactobacillus ingluviei DSM 15946</name>
    <dbReference type="NCBI Taxonomy" id="1423760"/>
    <lineage>
        <taxon>Bacteria</taxon>
        <taxon>Bacillati</taxon>
        <taxon>Bacillota</taxon>
        <taxon>Bacilli</taxon>
        <taxon>Lactobacillales</taxon>
        <taxon>Lactobacillaceae</taxon>
        <taxon>Limosilactobacillus</taxon>
    </lineage>
</organism>
<evidence type="ECO:0000256" key="2">
    <source>
        <dbReference type="ARBA" id="ARBA00023015"/>
    </source>
</evidence>
<dbReference type="PANTHER" id="PTHR30146">
    <property type="entry name" value="LACI-RELATED TRANSCRIPTIONAL REPRESSOR"/>
    <property type="match status" value="1"/>
</dbReference>
<protein>
    <submittedName>
        <fullName evidence="7">Sugar-binding domain protein</fullName>
    </submittedName>
</protein>
<dbReference type="Gene3D" id="3.40.50.2300">
    <property type="match status" value="2"/>
</dbReference>
<dbReference type="PROSITE" id="PS50943">
    <property type="entry name" value="HTH_CROC1"/>
    <property type="match status" value="1"/>
</dbReference>
<dbReference type="AlphaFoldDB" id="A0A0R1U6E3"/>
<evidence type="ECO:0000256" key="4">
    <source>
        <dbReference type="ARBA" id="ARBA00023163"/>
    </source>
</evidence>
<keyword evidence="3" id="KW-0238">DNA-binding</keyword>
<dbReference type="GO" id="GO:0003700">
    <property type="term" value="F:DNA-binding transcription factor activity"/>
    <property type="evidence" value="ECO:0007669"/>
    <property type="project" value="TreeGrafter"/>
</dbReference>
<dbReference type="InterPro" id="IPR001387">
    <property type="entry name" value="Cro/C1-type_HTH"/>
</dbReference>
<dbReference type="EMBL" id="AZFK01000077">
    <property type="protein sequence ID" value="KRL88324.1"/>
    <property type="molecule type" value="Genomic_DNA"/>
</dbReference>
<dbReference type="CDD" id="cd06291">
    <property type="entry name" value="PBP1_Qymf-like"/>
    <property type="match status" value="1"/>
</dbReference>
<dbReference type="PANTHER" id="PTHR30146:SF95">
    <property type="entry name" value="RIBOSE OPERON REPRESSOR"/>
    <property type="match status" value="1"/>
</dbReference>
<evidence type="ECO:0000256" key="3">
    <source>
        <dbReference type="ARBA" id="ARBA00023125"/>
    </source>
</evidence>
<comment type="caution">
    <text evidence="7">The sequence shown here is derived from an EMBL/GenBank/DDBJ whole genome shotgun (WGS) entry which is preliminary data.</text>
</comment>
<dbReference type="InterPro" id="IPR046335">
    <property type="entry name" value="LacI/GalR-like_sensor"/>
</dbReference>
<keyword evidence="1" id="KW-0678">Repressor</keyword>
<evidence type="ECO:0000256" key="1">
    <source>
        <dbReference type="ARBA" id="ARBA00022491"/>
    </source>
</evidence>
<dbReference type="SUPFAM" id="SSF53822">
    <property type="entry name" value="Periplasmic binding protein-like I"/>
    <property type="match status" value="1"/>
</dbReference>
<dbReference type="GO" id="GO:0000976">
    <property type="term" value="F:transcription cis-regulatory region binding"/>
    <property type="evidence" value="ECO:0007669"/>
    <property type="project" value="TreeGrafter"/>
</dbReference>
<feature type="domain" description="HTH cro/C1-type" evidence="6">
    <location>
        <begin position="9"/>
        <end position="51"/>
    </location>
</feature>
<evidence type="ECO:0000259" key="5">
    <source>
        <dbReference type="PROSITE" id="PS50932"/>
    </source>
</evidence>
<evidence type="ECO:0000259" key="6">
    <source>
        <dbReference type="PROSITE" id="PS50943"/>
    </source>
</evidence>
<reference evidence="7 8" key="1">
    <citation type="journal article" date="2015" name="Genome Announc.">
        <title>Expanding the biotechnology potential of lactobacilli through comparative genomics of 213 strains and associated genera.</title>
        <authorList>
            <person name="Sun Z."/>
            <person name="Harris H.M."/>
            <person name="McCann A."/>
            <person name="Guo C."/>
            <person name="Argimon S."/>
            <person name="Zhang W."/>
            <person name="Yang X."/>
            <person name="Jeffery I.B."/>
            <person name="Cooney J.C."/>
            <person name="Kagawa T.F."/>
            <person name="Liu W."/>
            <person name="Song Y."/>
            <person name="Salvetti E."/>
            <person name="Wrobel A."/>
            <person name="Rasinkangas P."/>
            <person name="Parkhill J."/>
            <person name="Rea M.C."/>
            <person name="O'Sullivan O."/>
            <person name="Ritari J."/>
            <person name="Douillard F.P."/>
            <person name="Paul Ross R."/>
            <person name="Yang R."/>
            <person name="Briner A.E."/>
            <person name="Felis G.E."/>
            <person name="de Vos W.M."/>
            <person name="Barrangou R."/>
            <person name="Klaenhammer T.R."/>
            <person name="Caufield P.W."/>
            <person name="Cui Y."/>
            <person name="Zhang H."/>
            <person name="O'Toole P.W."/>
        </authorList>
    </citation>
    <scope>NUCLEOTIDE SEQUENCE [LARGE SCALE GENOMIC DNA]</scope>
    <source>
        <strain evidence="7 8">DSM 15946</strain>
    </source>
</reference>
<dbReference type="Gene3D" id="1.10.260.40">
    <property type="entry name" value="lambda repressor-like DNA-binding domains"/>
    <property type="match status" value="1"/>
</dbReference>
<dbReference type="Pfam" id="PF00356">
    <property type="entry name" value="LacI"/>
    <property type="match status" value="1"/>
</dbReference>
<sequence length="328" mass="36408">MTKMARVKLQDVAKLAGVSVTTVSRVLNNRGYLSKQTINKVHQAMEELNYRPNAVARQLYKQRTDLVGLVFPTVNNPFFGQLEAELETRLYELGYRVVMGNSQNNPGKEEQYLQLLFNGQIDGLIVGAHNEGIEAYHNTNLPIVSIERIVSKQIPVVAADNYQGGCLATQRLLDAGCQHIIHTNYPATLATPNQERRRGYEELMTKYGREKLTYEISFDLPDDQKAAVFDRLFAEHPECDGIFADNDTNARLAINAAQKAGKRVPEDVKVIGYDGASSTRLLFPDLTTIQQPIPEMAQAAVDLLQKRLAGQAVESVTLPVKLIPGLTG</sequence>
<dbReference type="PRINTS" id="PR00036">
    <property type="entry name" value="HTHLACI"/>
</dbReference>
<gene>
    <name evidence="7" type="ORF">FC43_GL000256</name>
</gene>
<dbReference type="SMART" id="SM00354">
    <property type="entry name" value="HTH_LACI"/>
    <property type="match status" value="1"/>
</dbReference>
<keyword evidence="2" id="KW-0805">Transcription regulation</keyword>
<evidence type="ECO:0000313" key="8">
    <source>
        <dbReference type="Proteomes" id="UP000050816"/>
    </source>
</evidence>